<name>A0A9R1W675_LACSA</name>
<evidence type="ECO:0000313" key="1">
    <source>
        <dbReference type="EMBL" id="KAJ0217889.1"/>
    </source>
</evidence>
<sequence>MALDGKYNLSYIQVLTLNIQTMEDDILNQIEACHDLVKIDDMMIIMMMMMEKCAYFVSDTLKHTGCHGKRFLDASISISGAVISSPRESPRYYLYKPPPPHPRV</sequence>
<reference evidence="1 2" key="1">
    <citation type="journal article" date="2017" name="Nat. Commun.">
        <title>Genome assembly with in vitro proximity ligation data and whole-genome triplication in lettuce.</title>
        <authorList>
            <person name="Reyes-Chin-Wo S."/>
            <person name="Wang Z."/>
            <person name="Yang X."/>
            <person name="Kozik A."/>
            <person name="Arikit S."/>
            <person name="Song C."/>
            <person name="Xia L."/>
            <person name="Froenicke L."/>
            <person name="Lavelle D.O."/>
            <person name="Truco M.J."/>
            <person name="Xia R."/>
            <person name="Zhu S."/>
            <person name="Xu C."/>
            <person name="Xu H."/>
            <person name="Xu X."/>
            <person name="Cox K."/>
            <person name="Korf I."/>
            <person name="Meyers B.C."/>
            <person name="Michelmore R.W."/>
        </authorList>
    </citation>
    <scope>NUCLEOTIDE SEQUENCE [LARGE SCALE GENOMIC DNA]</scope>
    <source>
        <strain evidence="2">cv. Salinas</strain>
        <tissue evidence="1">Seedlings</tissue>
    </source>
</reference>
<protein>
    <submittedName>
        <fullName evidence="1">Uncharacterized protein</fullName>
    </submittedName>
</protein>
<proteinExistence type="predicted"/>
<gene>
    <name evidence="1" type="ORF">LSAT_V11C300119860</name>
</gene>
<keyword evidence="2" id="KW-1185">Reference proteome</keyword>
<evidence type="ECO:0000313" key="2">
    <source>
        <dbReference type="Proteomes" id="UP000235145"/>
    </source>
</evidence>
<dbReference type="EMBL" id="NBSK02000003">
    <property type="protein sequence ID" value="KAJ0217889.1"/>
    <property type="molecule type" value="Genomic_DNA"/>
</dbReference>
<dbReference type="AlphaFoldDB" id="A0A9R1W675"/>
<dbReference type="Proteomes" id="UP000235145">
    <property type="component" value="Unassembled WGS sequence"/>
</dbReference>
<accession>A0A9R1W675</accession>
<comment type="caution">
    <text evidence="1">The sequence shown here is derived from an EMBL/GenBank/DDBJ whole genome shotgun (WGS) entry which is preliminary data.</text>
</comment>
<organism evidence="1 2">
    <name type="scientific">Lactuca sativa</name>
    <name type="common">Garden lettuce</name>
    <dbReference type="NCBI Taxonomy" id="4236"/>
    <lineage>
        <taxon>Eukaryota</taxon>
        <taxon>Viridiplantae</taxon>
        <taxon>Streptophyta</taxon>
        <taxon>Embryophyta</taxon>
        <taxon>Tracheophyta</taxon>
        <taxon>Spermatophyta</taxon>
        <taxon>Magnoliopsida</taxon>
        <taxon>eudicotyledons</taxon>
        <taxon>Gunneridae</taxon>
        <taxon>Pentapetalae</taxon>
        <taxon>asterids</taxon>
        <taxon>campanulids</taxon>
        <taxon>Asterales</taxon>
        <taxon>Asteraceae</taxon>
        <taxon>Cichorioideae</taxon>
        <taxon>Cichorieae</taxon>
        <taxon>Lactucinae</taxon>
        <taxon>Lactuca</taxon>
    </lineage>
</organism>